<reference evidence="1 2" key="1">
    <citation type="journal article" date="2019" name="Nat. Ecol. Evol.">
        <title>Megaphylogeny resolves global patterns of mushroom evolution.</title>
        <authorList>
            <person name="Varga T."/>
            <person name="Krizsan K."/>
            <person name="Foldi C."/>
            <person name="Dima B."/>
            <person name="Sanchez-Garcia M."/>
            <person name="Sanchez-Ramirez S."/>
            <person name="Szollosi G.J."/>
            <person name="Szarkandi J.G."/>
            <person name="Papp V."/>
            <person name="Albert L."/>
            <person name="Andreopoulos W."/>
            <person name="Angelini C."/>
            <person name="Antonin V."/>
            <person name="Barry K.W."/>
            <person name="Bougher N.L."/>
            <person name="Buchanan P."/>
            <person name="Buyck B."/>
            <person name="Bense V."/>
            <person name="Catcheside P."/>
            <person name="Chovatia M."/>
            <person name="Cooper J."/>
            <person name="Damon W."/>
            <person name="Desjardin D."/>
            <person name="Finy P."/>
            <person name="Geml J."/>
            <person name="Haridas S."/>
            <person name="Hughes K."/>
            <person name="Justo A."/>
            <person name="Karasinski D."/>
            <person name="Kautmanova I."/>
            <person name="Kiss B."/>
            <person name="Kocsube S."/>
            <person name="Kotiranta H."/>
            <person name="LaButti K.M."/>
            <person name="Lechner B.E."/>
            <person name="Liimatainen K."/>
            <person name="Lipzen A."/>
            <person name="Lukacs Z."/>
            <person name="Mihaltcheva S."/>
            <person name="Morgado L.N."/>
            <person name="Niskanen T."/>
            <person name="Noordeloos M.E."/>
            <person name="Ohm R.A."/>
            <person name="Ortiz-Santana B."/>
            <person name="Ovrebo C."/>
            <person name="Racz N."/>
            <person name="Riley R."/>
            <person name="Savchenko A."/>
            <person name="Shiryaev A."/>
            <person name="Soop K."/>
            <person name="Spirin V."/>
            <person name="Szebenyi C."/>
            <person name="Tomsovsky M."/>
            <person name="Tulloss R.E."/>
            <person name="Uehling J."/>
            <person name="Grigoriev I.V."/>
            <person name="Vagvolgyi C."/>
            <person name="Papp T."/>
            <person name="Martin F.M."/>
            <person name="Miettinen O."/>
            <person name="Hibbett D.S."/>
            <person name="Nagy L.G."/>
        </authorList>
    </citation>
    <scope>NUCLEOTIDE SEQUENCE [LARGE SCALE GENOMIC DNA]</scope>
    <source>
        <strain evidence="1 2">NL-1719</strain>
    </source>
</reference>
<dbReference type="EMBL" id="ML208591">
    <property type="protein sequence ID" value="TFK62297.1"/>
    <property type="molecule type" value="Genomic_DNA"/>
</dbReference>
<dbReference type="Proteomes" id="UP000308600">
    <property type="component" value="Unassembled WGS sequence"/>
</dbReference>
<proteinExistence type="predicted"/>
<evidence type="ECO:0000313" key="1">
    <source>
        <dbReference type="EMBL" id="TFK62297.1"/>
    </source>
</evidence>
<gene>
    <name evidence="1" type="ORF">BDN72DRAFT_964643</name>
</gene>
<evidence type="ECO:0000313" key="2">
    <source>
        <dbReference type="Proteomes" id="UP000308600"/>
    </source>
</evidence>
<name>A0ACD3A9A7_9AGAR</name>
<keyword evidence="2" id="KW-1185">Reference proteome</keyword>
<organism evidence="1 2">
    <name type="scientific">Pluteus cervinus</name>
    <dbReference type="NCBI Taxonomy" id="181527"/>
    <lineage>
        <taxon>Eukaryota</taxon>
        <taxon>Fungi</taxon>
        <taxon>Dikarya</taxon>
        <taxon>Basidiomycota</taxon>
        <taxon>Agaricomycotina</taxon>
        <taxon>Agaricomycetes</taxon>
        <taxon>Agaricomycetidae</taxon>
        <taxon>Agaricales</taxon>
        <taxon>Pluteineae</taxon>
        <taxon>Pluteaceae</taxon>
        <taxon>Pluteus</taxon>
    </lineage>
</organism>
<protein>
    <submittedName>
        <fullName evidence="1">PapD-like protein</fullName>
    </submittedName>
</protein>
<accession>A0ACD3A9A7</accession>
<sequence length="365" mass="41847">MAVTIAVPLVDEEITFKRPFRRSRFYVMILRNDHPTPVLFKVKTNNPKGYCARPNLGWIDAGRTAVVTLTKCPMETEPPIGEICKDKYLVITAQMREEDQNVPLEDLWYRMKDKPTLESKKLPIRFISDPNSLDRDLLLYEPSKSVVFRGPRDLVVSSTLTLTNQTERYVTFKVKTTKPRVYYVNPNRALLQPGASIDILLRRELHRDVDPNEKSKFMILSTVVSPLFDIENNAMFEDLWKGYEDNERVFSHKLTIVNEEGDGPSAAVTIRDTRDDSFEDDDEDEGEGEDERTLIGSPLVSPKRGFGGGYNGQPRSPGYGRRLAAPVEWVQEEEVKQIREMPAAPVVQPKRKRSWVAWAVTKVFR</sequence>